<feature type="transmembrane region" description="Helical" evidence="8">
    <location>
        <begin position="88"/>
        <end position="109"/>
    </location>
</feature>
<feature type="transmembrane region" description="Helical" evidence="8">
    <location>
        <begin position="229"/>
        <end position="249"/>
    </location>
</feature>
<dbReference type="PANTHER" id="PTHR30047">
    <property type="entry name" value="HIGH-AFFINITY CHOLINE TRANSPORT PROTEIN-RELATED"/>
    <property type="match status" value="1"/>
</dbReference>
<evidence type="ECO:0000256" key="6">
    <source>
        <dbReference type="ARBA" id="ARBA00022989"/>
    </source>
</evidence>
<feature type="transmembrane region" description="Helical" evidence="8">
    <location>
        <begin position="404"/>
        <end position="431"/>
    </location>
</feature>
<protein>
    <submittedName>
        <fullName evidence="9">BCCT family transporter</fullName>
    </submittedName>
</protein>
<feature type="transmembrane region" description="Helical" evidence="8">
    <location>
        <begin position="50"/>
        <end position="68"/>
    </location>
</feature>
<feature type="transmembrane region" description="Helical" evidence="8">
    <location>
        <begin position="443"/>
        <end position="464"/>
    </location>
</feature>
<sequence>MQKRSKLDPYVFWPAIAVLLVVTALLVSFQDTVAPLITQALSLITYQMDWVFEFLTFGIFIMLLWFAAGRYGNIRFGNQDELPAFGNFSYGAMLFCAGMGTSIMFWSIIEPMYYYQYPPFQIEGQSAAAAEWALTYGLFHWGVSAWSIYTMPTIVIAYSLYNKGNRSLKISQACKGVLGSKADGWLGRVIDIFVIWSLVGGLGTSLGLGVPMLAAGIGDLFGIEQSTQLSIGIIFIWSVIYLTSATLGLEKGISKLSNINVYLAITLALFVLVVGPTSFLFSYFTDSFGNMAQNFMRMSFYTDPIHKSGFPQDWTVFYWVWFACTAPFLGLFVARISKGRTIKSVIVNMLAWGTLGGWLYFAVMGGYAMHLQLTDVFNVVQSMTDNGNAQTIINVLNTLPMGKIVVLFFVILGFIFLATSLDSASFVLASTASKSAGDGEEPAVWHTIIWGLIMAVLAISLLLIGGLKVVQSSTVIVAVPVLIIYLLLIISILRWLRQDHDLKEQH</sequence>
<dbReference type="Pfam" id="PF02028">
    <property type="entry name" value="BCCT"/>
    <property type="match status" value="1"/>
</dbReference>
<keyword evidence="7 8" id="KW-0472">Membrane</keyword>
<feature type="transmembrane region" description="Helical" evidence="8">
    <location>
        <begin position="12"/>
        <end position="30"/>
    </location>
</feature>
<evidence type="ECO:0000256" key="5">
    <source>
        <dbReference type="ARBA" id="ARBA00022692"/>
    </source>
</evidence>
<evidence type="ECO:0000256" key="4">
    <source>
        <dbReference type="ARBA" id="ARBA00022475"/>
    </source>
</evidence>
<reference evidence="10" key="1">
    <citation type="journal article" date="2019" name="Int. J. Syst. Evol. Microbiol.">
        <title>The Global Catalogue of Microorganisms (GCM) 10K type strain sequencing project: providing services to taxonomists for standard genome sequencing and annotation.</title>
        <authorList>
            <consortium name="The Broad Institute Genomics Platform"/>
            <consortium name="The Broad Institute Genome Sequencing Center for Infectious Disease"/>
            <person name="Wu L."/>
            <person name="Ma J."/>
        </authorList>
    </citation>
    <scope>NUCLEOTIDE SEQUENCE [LARGE SCALE GENOMIC DNA]</scope>
    <source>
        <strain evidence="10">CCUG 60525</strain>
    </source>
</reference>
<dbReference type="PANTHER" id="PTHR30047:SF7">
    <property type="entry name" value="HIGH-AFFINITY CHOLINE TRANSPORT PROTEIN"/>
    <property type="match status" value="1"/>
</dbReference>
<dbReference type="NCBIfam" id="TIGR00842">
    <property type="entry name" value="bcct"/>
    <property type="match status" value="1"/>
</dbReference>
<evidence type="ECO:0000256" key="8">
    <source>
        <dbReference type="SAM" id="Phobius"/>
    </source>
</evidence>
<organism evidence="9 10">
    <name type="scientific">Oceanisphaera ostreae</name>
    <dbReference type="NCBI Taxonomy" id="914151"/>
    <lineage>
        <taxon>Bacteria</taxon>
        <taxon>Pseudomonadati</taxon>
        <taxon>Pseudomonadota</taxon>
        <taxon>Gammaproteobacteria</taxon>
        <taxon>Aeromonadales</taxon>
        <taxon>Aeromonadaceae</taxon>
        <taxon>Oceanisphaera</taxon>
    </lineage>
</organism>
<evidence type="ECO:0000256" key="7">
    <source>
        <dbReference type="ARBA" id="ARBA00023136"/>
    </source>
</evidence>
<keyword evidence="5 8" id="KW-0812">Transmembrane</keyword>
<feature type="transmembrane region" description="Helical" evidence="8">
    <location>
        <begin position="476"/>
        <end position="496"/>
    </location>
</feature>
<feature type="transmembrane region" description="Helical" evidence="8">
    <location>
        <begin position="193"/>
        <end position="217"/>
    </location>
</feature>
<evidence type="ECO:0000256" key="2">
    <source>
        <dbReference type="ARBA" id="ARBA00005658"/>
    </source>
</evidence>
<comment type="subcellular location">
    <subcellularLocation>
        <location evidence="1">Cell membrane</location>
        <topology evidence="1">Multi-pass membrane protein</topology>
    </subcellularLocation>
</comment>
<dbReference type="Proteomes" id="UP001597048">
    <property type="component" value="Unassembled WGS sequence"/>
</dbReference>
<keyword evidence="4" id="KW-1003">Cell membrane</keyword>
<feature type="transmembrane region" description="Helical" evidence="8">
    <location>
        <begin position="346"/>
        <end position="369"/>
    </location>
</feature>
<gene>
    <name evidence="9" type="ORF">ACFQ1C_12840</name>
</gene>
<evidence type="ECO:0000256" key="1">
    <source>
        <dbReference type="ARBA" id="ARBA00004651"/>
    </source>
</evidence>
<feature type="transmembrane region" description="Helical" evidence="8">
    <location>
        <begin position="316"/>
        <end position="334"/>
    </location>
</feature>
<feature type="transmembrane region" description="Helical" evidence="8">
    <location>
        <begin position="261"/>
        <end position="284"/>
    </location>
</feature>
<dbReference type="InterPro" id="IPR000060">
    <property type="entry name" value="BCCT_transptr"/>
</dbReference>
<comment type="similarity">
    <text evidence="2">Belongs to the BCCT transporter (TC 2.A.15) family.</text>
</comment>
<feature type="transmembrane region" description="Helical" evidence="8">
    <location>
        <begin position="138"/>
        <end position="161"/>
    </location>
</feature>
<evidence type="ECO:0000313" key="9">
    <source>
        <dbReference type="EMBL" id="MFD1009035.1"/>
    </source>
</evidence>
<keyword evidence="3" id="KW-0813">Transport</keyword>
<accession>A0ABW3KIL4</accession>
<evidence type="ECO:0000313" key="10">
    <source>
        <dbReference type="Proteomes" id="UP001597048"/>
    </source>
</evidence>
<comment type="caution">
    <text evidence="9">The sequence shown here is derived from an EMBL/GenBank/DDBJ whole genome shotgun (WGS) entry which is preliminary data.</text>
</comment>
<dbReference type="EMBL" id="JBHTJS010000048">
    <property type="protein sequence ID" value="MFD1009035.1"/>
    <property type="molecule type" value="Genomic_DNA"/>
</dbReference>
<keyword evidence="10" id="KW-1185">Reference proteome</keyword>
<evidence type="ECO:0000256" key="3">
    <source>
        <dbReference type="ARBA" id="ARBA00022448"/>
    </source>
</evidence>
<keyword evidence="6 8" id="KW-1133">Transmembrane helix</keyword>
<name>A0ABW3KIL4_9GAMM</name>
<proteinExistence type="inferred from homology"/>
<dbReference type="RefSeq" id="WP_379559015.1">
    <property type="nucleotide sequence ID" value="NZ_JBHTJS010000048.1"/>
</dbReference>